<dbReference type="Gene3D" id="1.10.555.10">
    <property type="entry name" value="Rho GTPase activation protein"/>
    <property type="match status" value="1"/>
</dbReference>
<dbReference type="AlphaFoldDB" id="A0A7S1PEB4"/>
<protein>
    <recommendedName>
        <fullName evidence="2">Rho-GAP domain-containing protein</fullName>
    </recommendedName>
</protein>
<dbReference type="Pfam" id="PF00620">
    <property type="entry name" value="RhoGAP"/>
    <property type="match status" value="1"/>
</dbReference>
<dbReference type="GO" id="GO:0007264">
    <property type="term" value="P:small GTPase-mediated signal transduction"/>
    <property type="evidence" value="ECO:0007669"/>
    <property type="project" value="TreeGrafter"/>
</dbReference>
<dbReference type="EMBL" id="HBGD01001513">
    <property type="protein sequence ID" value="CAD9078012.1"/>
    <property type="molecule type" value="Transcribed_RNA"/>
</dbReference>
<dbReference type="PANTHER" id="PTHR45808">
    <property type="entry name" value="RHO GTPASE-ACTIVATING PROTEIN 68F"/>
    <property type="match status" value="1"/>
</dbReference>
<proteinExistence type="predicted"/>
<dbReference type="SUPFAM" id="SSF48350">
    <property type="entry name" value="GTPase activation domain, GAP"/>
    <property type="match status" value="1"/>
</dbReference>
<dbReference type="PANTHER" id="PTHR45808:SF2">
    <property type="entry name" value="RHO GTPASE-ACTIVATING PROTEIN 68F"/>
    <property type="match status" value="1"/>
</dbReference>
<organism evidence="3">
    <name type="scientific">Percolomonas cosmopolitus</name>
    <dbReference type="NCBI Taxonomy" id="63605"/>
    <lineage>
        <taxon>Eukaryota</taxon>
        <taxon>Discoba</taxon>
        <taxon>Heterolobosea</taxon>
        <taxon>Tetramitia</taxon>
        <taxon>Eutetramitia</taxon>
        <taxon>Percolomonadidae</taxon>
        <taxon>Percolomonas</taxon>
    </lineage>
</organism>
<dbReference type="SMART" id="SM00324">
    <property type="entry name" value="RhoGAP"/>
    <property type="match status" value="1"/>
</dbReference>
<sequence>MTPPPPSLTKLESLVAHLQSIHKAAVTIGSKNSQKQHILLAEVRPLLLQALSDFPQEFPTCENVFSMKIDEEMLRSSTLNSILGYLDRDLVVKQEGIFRLSGSKKIQNEWKERIQRKTPSRLNQESDVHAIAGLFKEWLRDMPDALIGGDQKEYDNWIDVGKRIVDPSQRMQCINTLLMRIQPLARRQLLLRILRLMKKVVSFSDTNQMGSKNLGIVFGINAIRPDGKHAKLQDATAAAVIWQCLVDDLDAYTQVLQSSNVSREVFVLPKPKLPSWSRIPSSGSLSEEPPSPNSTRRPAVPEKRPMPMRSMSIMKASPPVPAKRSSSGKIPPPALPKKVEREL</sequence>
<accession>A0A7S1PEB4</accession>
<feature type="region of interest" description="Disordered" evidence="1">
    <location>
        <begin position="278"/>
        <end position="343"/>
    </location>
</feature>
<dbReference type="InterPro" id="IPR000198">
    <property type="entry name" value="RhoGAP_dom"/>
</dbReference>
<name>A0A7S1PEB4_9EUKA</name>
<dbReference type="CDD" id="cd00159">
    <property type="entry name" value="RhoGAP"/>
    <property type="match status" value="1"/>
</dbReference>
<reference evidence="3" key="1">
    <citation type="submission" date="2021-01" db="EMBL/GenBank/DDBJ databases">
        <authorList>
            <person name="Corre E."/>
            <person name="Pelletier E."/>
            <person name="Niang G."/>
            <person name="Scheremetjew M."/>
            <person name="Finn R."/>
            <person name="Kale V."/>
            <person name="Holt S."/>
            <person name="Cochrane G."/>
            <person name="Meng A."/>
            <person name="Brown T."/>
            <person name="Cohen L."/>
        </authorList>
    </citation>
    <scope>NUCLEOTIDE SEQUENCE</scope>
    <source>
        <strain evidence="3">WS</strain>
    </source>
</reference>
<dbReference type="GO" id="GO:0005096">
    <property type="term" value="F:GTPase activator activity"/>
    <property type="evidence" value="ECO:0007669"/>
    <property type="project" value="TreeGrafter"/>
</dbReference>
<evidence type="ECO:0000313" key="3">
    <source>
        <dbReference type="EMBL" id="CAD9078012.1"/>
    </source>
</evidence>
<evidence type="ECO:0000256" key="1">
    <source>
        <dbReference type="SAM" id="MobiDB-lite"/>
    </source>
</evidence>
<dbReference type="PROSITE" id="PS50238">
    <property type="entry name" value="RHOGAP"/>
    <property type="match status" value="1"/>
</dbReference>
<evidence type="ECO:0000259" key="2">
    <source>
        <dbReference type="PROSITE" id="PS50238"/>
    </source>
</evidence>
<dbReference type="GO" id="GO:0005737">
    <property type="term" value="C:cytoplasm"/>
    <property type="evidence" value="ECO:0007669"/>
    <property type="project" value="TreeGrafter"/>
</dbReference>
<feature type="domain" description="Rho-GAP" evidence="2">
    <location>
        <begin position="67"/>
        <end position="253"/>
    </location>
</feature>
<dbReference type="InterPro" id="IPR008936">
    <property type="entry name" value="Rho_GTPase_activation_prot"/>
</dbReference>
<gene>
    <name evidence="3" type="ORF">PCOS0759_LOCUS1244</name>
</gene>